<dbReference type="SMART" id="SM00015">
    <property type="entry name" value="IQ"/>
    <property type="match status" value="1"/>
</dbReference>
<dbReference type="Proteomes" id="UP000694700">
    <property type="component" value="Unplaced"/>
</dbReference>
<evidence type="ECO:0000256" key="12">
    <source>
        <dbReference type="SAM" id="MobiDB-lite"/>
    </source>
</evidence>
<feature type="region of interest" description="Disordered" evidence="12">
    <location>
        <begin position="432"/>
        <end position="452"/>
    </location>
</feature>
<comment type="similarity">
    <text evidence="3">Belongs to the DRC10 family.</text>
</comment>
<comment type="subcellular location">
    <subcellularLocation>
        <location evidence="2">Cytoplasm</location>
        <location evidence="2">Cytoskeleton</location>
        <location evidence="2">Flagellum axoneme</location>
    </subcellularLocation>
</comment>
<proteinExistence type="inferred from homology"/>
<keyword evidence="6" id="KW-0282">Flagellum</keyword>
<feature type="region of interest" description="Disordered" evidence="12">
    <location>
        <begin position="397"/>
        <end position="417"/>
    </location>
</feature>
<evidence type="ECO:0000313" key="13">
    <source>
        <dbReference type="Ensembl" id="ENSCCRP00015065771.1"/>
    </source>
</evidence>
<evidence type="ECO:0000256" key="11">
    <source>
        <dbReference type="ARBA" id="ARBA00046836"/>
    </source>
</evidence>
<organism evidence="13 14">
    <name type="scientific">Cyprinus carpio</name>
    <name type="common">Common carp</name>
    <dbReference type="NCBI Taxonomy" id="7962"/>
    <lineage>
        <taxon>Eukaryota</taxon>
        <taxon>Metazoa</taxon>
        <taxon>Chordata</taxon>
        <taxon>Craniata</taxon>
        <taxon>Vertebrata</taxon>
        <taxon>Euteleostomi</taxon>
        <taxon>Actinopterygii</taxon>
        <taxon>Neopterygii</taxon>
        <taxon>Teleostei</taxon>
        <taxon>Ostariophysi</taxon>
        <taxon>Cypriniformes</taxon>
        <taxon>Cyprinidae</taxon>
        <taxon>Cyprininae</taxon>
        <taxon>Cyprinus</taxon>
    </lineage>
</organism>
<dbReference type="InterPro" id="IPR000048">
    <property type="entry name" value="IQ_motif_EF-hand-BS"/>
</dbReference>
<evidence type="ECO:0000256" key="2">
    <source>
        <dbReference type="ARBA" id="ARBA00004611"/>
    </source>
</evidence>
<evidence type="ECO:0000256" key="4">
    <source>
        <dbReference type="ARBA" id="ARBA00021752"/>
    </source>
</evidence>
<dbReference type="PANTHER" id="PTHR31598:SF1">
    <property type="entry name" value="DYNEIN REGULATORY COMPLEX PROTEIN 10"/>
    <property type="match status" value="1"/>
</dbReference>
<reference evidence="13" key="1">
    <citation type="submission" date="2025-08" db="UniProtKB">
        <authorList>
            <consortium name="Ensembl"/>
        </authorList>
    </citation>
    <scope>IDENTIFICATION</scope>
</reference>
<feature type="region of interest" description="Disordered" evidence="12">
    <location>
        <begin position="287"/>
        <end position="314"/>
    </location>
</feature>
<evidence type="ECO:0000256" key="8">
    <source>
        <dbReference type="ARBA" id="ARBA00023212"/>
    </source>
</evidence>
<dbReference type="AlphaFoldDB" id="A0A8C1WHY1"/>
<dbReference type="Ensembl" id="ENSCCRT00015067932.1">
    <property type="protein sequence ID" value="ENSCCRP00015065771.1"/>
    <property type="gene ID" value="ENSCCRG00015026799.1"/>
</dbReference>
<feature type="compositionally biased region" description="Basic and acidic residues" evidence="12">
    <location>
        <begin position="287"/>
        <end position="305"/>
    </location>
</feature>
<evidence type="ECO:0000256" key="7">
    <source>
        <dbReference type="ARBA" id="ARBA00023069"/>
    </source>
</evidence>
<evidence type="ECO:0000256" key="5">
    <source>
        <dbReference type="ARBA" id="ARBA00022490"/>
    </source>
</evidence>
<dbReference type="PANTHER" id="PTHR31598">
    <property type="entry name" value="IQ DOMAIN-CONTAINING PROTEIN D"/>
    <property type="match status" value="1"/>
</dbReference>
<comment type="subunit">
    <text evidence="11">Component of the nexin-dynein regulatory complex (N-DRC). Interacts with CFAP52.</text>
</comment>
<evidence type="ECO:0000256" key="1">
    <source>
        <dbReference type="ARBA" id="ARBA00003029"/>
    </source>
</evidence>
<keyword evidence="5" id="KW-0963">Cytoplasm</keyword>
<evidence type="ECO:0000256" key="6">
    <source>
        <dbReference type="ARBA" id="ARBA00022846"/>
    </source>
</evidence>
<evidence type="ECO:0000256" key="3">
    <source>
        <dbReference type="ARBA" id="ARBA00009071"/>
    </source>
</evidence>
<evidence type="ECO:0000256" key="9">
    <source>
        <dbReference type="ARBA" id="ARBA00023273"/>
    </source>
</evidence>
<evidence type="ECO:0000313" key="14">
    <source>
        <dbReference type="Proteomes" id="UP000694700"/>
    </source>
</evidence>
<keyword evidence="8" id="KW-0206">Cytoskeleton</keyword>
<sequence>MSCQRLSQQQIYITSGFVFDCKRVQISTDKNKTSKKPLMMGSKSDALPPEDRLSDATTLPNKTKEDYLKTINPSRKTLSSLEAKLIYGVLDECIQRMEIVSLLPTLLNSAEELSPSLGEAVANALKEHQKLGGNYQAMVLDGSLDQSKLKEQLAKSTEAVQDSFRNIMRLLRETPTTREVLKRIEPNTGREMESRKLRDGLCELREIVLERLLTTPAEERERREMMLEISLRHSANQELINSLEKEVAMAIKDKDTEISTLTNKVHQLRTSLHQMEKGLEDFIARTQQDAEKQSQSDTKTSEGKRARLQQEGSQLRAQLNNVTAADRERELALRKKKYKEETEIENWIQKYDTEMGEKQTELEEITRVYEAEMTELRALEEHSAFLDLEYSQIMEERQKAQEQREQQEREREMQSQAATIIQAHWRGFCVRKAMKANAKPKKGKKGKGKKRK</sequence>
<dbReference type="InterPro" id="IPR042815">
    <property type="entry name" value="DRC10"/>
</dbReference>
<accession>A0A8C1WHY1</accession>
<dbReference type="Gene3D" id="1.20.5.190">
    <property type="match status" value="1"/>
</dbReference>
<feature type="compositionally biased region" description="Basic and acidic residues" evidence="12">
    <location>
        <begin position="397"/>
        <end position="413"/>
    </location>
</feature>
<name>A0A8C1WHY1_CYPCA</name>
<keyword evidence="9" id="KW-0966">Cell projection</keyword>
<comment type="function">
    <text evidence="1">Component of the nexin-dynein regulatory complex (N-DRC), a key regulator of ciliary/flagellar motility which maintains the alignment and integrity of the distal axoneme and regulates microtubule sliding in motile axonemes.</text>
</comment>
<dbReference type="Pfam" id="PF00612">
    <property type="entry name" value="IQ"/>
    <property type="match status" value="1"/>
</dbReference>
<feature type="region of interest" description="Disordered" evidence="12">
    <location>
        <begin position="30"/>
        <end position="60"/>
    </location>
</feature>
<keyword evidence="7" id="KW-0969">Cilium</keyword>
<dbReference type="PROSITE" id="PS50096">
    <property type="entry name" value="IQ"/>
    <property type="match status" value="1"/>
</dbReference>
<protein>
    <recommendedName>
        <fullName evidence="4">Dynein regulatory complex protein 10</fullName>
    </recommendedName>
    <alternativeName>
        <fullName evidence="10">IQ domain-containing protein D</fullName>
    </alternativeName>
</protein>
<evidence type="ECO:0000256" key="10">
    <source>
        <dbReference type="ARBA" id="ARBA00032180"/>
    </source>
</evidence>
<gene>
    <name evidence="13" type="primary">LOC109090314</name>
</gene>